<dbReference type="PANTHER" id="PTHR30153:SF2">
    <property type="entry name" value="REPLICATIVE DNA HELICASE"/>
    <property type="match status" value="1"/>
</dbReference>
<dbReference type="InterPro" id="IPR007694">
    <property type="entry name" value="DNA_helicase_DnaB-like_C"/>
</dbReference>
<dbReference type="EMBL" id="LR797394">
    <property type="protein sequence ID" value="CAB4212729.1"/>
    <property type="molecule type" value="Genomic_DNA"/>
</dbReference>
<keyword evidence="1" id="KW-0639">Primosome</keyword>
<name>A0A6J5QPD4_9CAUD</name>
<gene>
    <name evidence="3" type="ORF">UFOVP1085_16</name>
    <name evidence="4" type="ORF">UFOVP1439_36</name>
</gene>
<dbReference type="GO" id="GO:0003678">
    <property type="term" value="F:DNA helicase activity"/>
    <property type="evidence" value="ECO:0007669"/>
    <property type="project" value="InterPro"/>
</dbReference>
<dbReference type="Pfam" id="PF03796">
    <property type="entry name" value="DnaB_C"/>
    <property type="match status" value="2"/>
</dbReference>
<sequence>MGSQKKQDYQQKKRVDSIFDLIEEGAAEELLELSEKTEIAYLSEFEGEAMEYIKNGDKYMGLSTGYEGVDKLLGSFLPGELLTIGGDTGHGKSLFAMNIAQNVYQKTQLPVLMVNLELTRYQAVQRFYNLAPDHDYAGIMIQRSPAVSYRDIDVLMERAKAEGACMVVIDHLHFFSRSADKEHQELSRITKHFKECAVQRELPVILLSHVTPTRIMAPDGTVKKEYKPGLHNLKGSSSIEQDSDMVGFVYRKEGSSEVEFYLKKNRSRPLNPQSTHLKQKGWLLEEEKSWVPQNLPQFGE</sequence>
<proteinExistence type="predicted"/>
<evidence type="ECO:0000259" key="2">
    <source>
        <dbReference type="PROSITE" id="PS51199"/>
    </source>
</evidence>
<dbReference type="PANTHER" id="PTHR30153">
    <property type="entry name" value="REPLICATIVE DNA HELICASE DNAB"/>
    <property type="match status" value="1"/>
</dbReference>
<dbReference type="InterPro" id="IPR027417">
    <property type="entry name" value="P-loop_NTPase"/>
</dbReference>
<keyword evidence="3" id="KW-0547">Nucleotide-binding</keyword>
<reference evidence="3" key="1">
    <citation type="submission" date="2020-05" db="EMBL/GenBank/DDBJ databases">
        <authorList>
            <person name="Chiriac C."/>
            <person name="Salcher M."/>
            <person name="Ghai R."/>
            <person name="Kavagutti S V."/>
        </authorList>
    </citation>
    <scope>NUCLEOTIDE SEQUENCE</scope>
</reference>
<evidence type="ECO:0000313" key="4">
    <source>
        <dbReference type="EMBL" id="CAB4212729.1"/>
    </source>
</evidence>
<dbReference type="GO" id="GO:0006269">
    <property type="term" value="P:DNA replication, synthesis of primer"/>
    <property type="evidence" value="ECO:0007669"/>
    <property type="project" value="UniProtKB-KW"/>
</dbReference>
<accession>A0A6J5QPD4</accession>
<dbReference type="EMBL" id="LR797026">
    <property type="protein sequence ID" value="CAB4182695.1"/>
    <property type="molecule type" value="Genomic_DNA"/>
</dbReference>
<dbReference type="SUPFAM" id="SSF52540">
    <property type="entry name" value="P-loop containing nucleoside triphosphate hydrolases"/>
    <property type="match status" value="1"/>
</dbReference>
<dbReference type="Gene3D" id="3.40.50.300">
    <property type="entry name" value="P-loop containing nucleotide triphosphate hydrolases"/>
    <property type="match status" value="2"/>
</dbReference>
<protein>
    <submittedName>
        <fullName evidence="3">DNA helicase, DnaB-like, C-terminal</fullName>
    </submittedName>
</protein>
<dbReference type="PROSITE" id="PS51199">
    <property type="entry name" value="SF4_HELICASE"/>
    <property type="match status" value="1"/>
</dbReference>
<dbReference type="SMART" id="SM00382">
    <property type="entry name" value="AAA"/>
    <property type="match status" value="1"/>
</dbReference>
<evidence type="ECO:0000313" key="3">
    <source>
        <dbReference type="EMBL" id="CAB4182695.1"/>
    </source>
</evidence>
<dbReference type="GO" id="GO:0005524">
    <property type="term" value="F:ATP binding"/>
    <property type="evidence" value="ECO:0007669"/>
    <property type="project" value="InterPro"/>
</dbReference>
<evidence type="ECO:0000256" key="1">
    <source>
        <dbReference type="ARBA" id="ARBA00022515"/>
    </source>
</evidence>
<keyword evidence="3" id="KW-0378">Hydrolase</keyword>
<keyword evidence="3" id="KW-0067">ATP-binding</keyword>
<dbReference type="InterPro" id="IPR003593">
    <property type="entry name" value="AAA+_ATPase"/>
</dbReference>
<feature type="domain" description="SF4 helicase" evidence="2">
    <location>
        <begin position="55"/>
        <end position="289"/>
    </location>
</feature>
<keyword evidence="3" id="KW-0347">Helicase</keyword>
<organism evidence="3">
    <name type="scientific">uncultured Caudovirales phage</name>
    <dbReference type="NCBI Taxonomy" id="2100421"/>
    <lineage>
        <taxon>Viruses</taxon>
        <taxon>Duplodnaviria</taxon>
        <taxon>Heunggongvirae</taxon>
        <taxon>Uroviricota</taxon>
        <taxon>Caudoviricetes</taxon>
        <taxon>Peduoviridae</taxon>
        <taxon>Maltschvirus</taxon>
        <taxon>Maltschvirus maltsch</taxon>
    </lineage>
</organism>